<organism evidence="1 2">
    <name type="scientific">Sphingomonas endophytica</name>
    <dbReference type="NCBI Taxonomy" id="869719"/>
    <lineage>
        <taxon>Bacteria</taxon>
        <taxon>Pseudomonadati</taxon>
        <taxon>Pseudomonadota</taxon>
        <taxon>Alphaproteobacteria</taxon>
        <taxon>Sphingomonadales</taxon>
        <taxon>Sphingomonadaceae</taxon>
        <taxon>Sphingomonas</taxon>
    </lineage>
</organism>
<evidence type="ECO:0000313" key="1">
    <source>
        <dbReference type="EMBL" id="MBB5724483.1"/>
    </source>
</evidence>
<evidence type="ECO:0000313" key="2">
    <source>
        <dbReference type="Proteomes" id="UP000560131"/>
    </source>
</evidence>
<dbReference type="Proteomes" id="UP000560131">
    <property type="component" value="Unassembled WGS sequence"/>
</dbReference>
<gene>
    <name evidence="1" type="ORF">FHS97_000383</name>
</gene>
<sequence>MPRALRRIATIAARTLGGLAVVAFVYLLAGTALSTIPRNRDWQPPMTGGVTIWIEDNGVHTGIVMPKVAAGIDWRGDFPAADLPDPRFAANDHVAVGWGERNFFLGTPTWADVRPATVLHAAVGSDETLLHVEHIPRPHATKDVRTVLLRPSEYRRLAAAIRVSRAGGKAIRGYAGYDIFYPASGRYDAIRTCNAWTGDRLANAGVKIGWWTPFSASVMQWFEPATS</sequence>
<name>A0ABR6N118_9SPHN</name>
<protein>
    <submittedName>
        <fullName evidence="1">Uncharacterized protein (TIGR02117 family)</fullName>
    </submittedName>
</protein>
<dbReference type="InterPro" id="IPR011727">
    <property type="entry name" value="CHP02117"/>
</dbReference>
<dbReference type="NCBIfam" id="TIGR02117">
    <property type="entry name" value="chp_urease_rgn"/>
    <property type="match status" value="1"/>
</dbReference>
<reference evidence="1 2" key="1">
    <citation type="submission" date="2020-08" db="EMBL/GenBank/DDBJ databases">
        <title>Genomic Encyclopedia of Type Strains, Phase IV (KMG-IV): sequencing the most valuable type-strain genomes for metagenomic binning, comparative biology and taxonomic classification.</title>
        <authorList>
            <person name="Goeker M."/>
        </authorList>
    </citation>
    <scope>NUCLEOTIDE SEQUENCE [LARGE SCALE GENOMIC DNA]</scope>
    <source>
        <strain evidence="1 2">DSM 101535</strain>
    </source>
</reference>
<keyword evidence="2" id="KW-1185">Reference proteome</keyword>
<proteinExistence type="predicted"/>
<dbReference type="EMBL" id="JACIJN010000001">
    <property type="protein sequence ID" value="MBB5724483.1"/>
    <property type="molecule type" value="Genomic_DNA"/>
</dbReference>
<dbReference type="Pfam" id="PF09601">
    <property type="entry name" value="DUF2459"/>
    <property type="match status" value="1"/>
</dbReference>
<comment type="caution">
    <text evidence="1">The sequence shown here is derived from an EMBL/GenBank/DDBJ whole genome shotgun (WGS) entry which is preliminary data.</text>
</comment>
<accession>A0ABR6N118</accession>